<feature type="region of interest" description="Disordered" evidence="1">
    <location>
        <begin position="102"/>
        <end position="143"/>
    </location>
</feature>
<evidence type="ECO:0000313" key="2">
    <source>
        <dbReference type="EMBL" id="QIK52673.1"/>
    </source>
</evidence>
<organism evidence="2 3">
    <name type="scientific">Jeotgalibaca porci</name>
    <dbReference type="NCBI Taxonomy" id="1868793"/>
    <lineage>
        <taxon>Bacteria</taxon>
        <taxon>Bacillati</taxon>
        <taxon>Bacillota</taxon>
        <taxon>Bacilli</taxon>
        <taxon>Lactobacillales</taxon>
        <taxon>Carnobacteriaceae</taxon>
        <taxon>Jeotgalibaca</taxon>
    </lineage>
</organism>
<gene>
    <name evidence="2" type="ORF">G7058_04580</name>
</gene>
<dbReference type="Proteomes" id="UP000501830">
    <property type="component" value="Chromosome"/>
</dbReference>
<proteinExistence type="predicted"/>
<feature type="compositionally biased region" description="Basic and acidic residues" evidence="1">
    <location>
        <begin position="57"/>
        <end position="77"/>
    </location>
</feature>
<dbReference type="AlphaFoldDB" id="A0A6G7WK76"/>
<evidence type="ECO:0000256" key="1">
    <source>
        <dbReference type="SAM" id="MobiDB-lite"/>
    </source>
</evidence>
<dbReference type="EMBL" id="CP049889">
    <property type="protein sequence ID" value="QIK52673.1"/>
    <property type="molecule type" value="Genomic_DNA"/>
</dbReference>
<feature type="compositionally biased region" description="Basic and acidic residues" evidence="1">
    <location>
        <begin position="113"/>
        <end position="143"/>
    </location>
</feature>
<dbReference type="Pfam" id="PF09954">
    <property type="entry name" value="DUF2188"/>
    <property type="match status" value="1"/>
</dbReference>
<evidence type="ECO:0000313" key="3">
    <source>
        <dbReference type="Proteomes" id="UP000501830"/>
    </source>
</evidence>
<dbReference type="KEGG" id="jpo:G7058_04580"/>
<accession>A0A6G7WK76</accession>
<name>A0A6G7WK76_9LACT</name>
<reference evidence="2 3" key="1">
    <citation type="journal article" date="2017" name="Int. J. Syst. Evol. Microbiol.">
        <title>Jeotgalibaca porci sp. nov. and Jeotgalibaca arthritidis sp. nov., isolated from pigs, and emended description of the genus Jeotgalibaca.</title>
        <authorList>
            <person name="Zamora L."/>
            <person name="Perez-Sancho M."/>
            <person name="Dominguez L."/>
            <person name="Fernandez-Garayzabal J.F."/>
            <person name="Vela A.I."/>
        </authorList>
    </citation>
    <scope>NUCLEOTIDE SEQUENCE [LARGE SCALE GENOMIC DNA]</scope>
    <source>
        <strain evidence="2 3">CCUG 69148</strain>
    </source>
</reference>
<keyword evidence="3" id="KW-1185">Reference proteome</keyword>
<sequence>MPWTENDYPNSWKNLTADTRRKAIDIANAMLADGYKDADAIPIATAQAKKWAETATESDKKSLRSKDLSDHVKNTDDKGAIYLEQDVHVRYIPDKEHWEVKTEGATRASDTFPTKKEAEKRAREITDNRDTKAILHTKKEAES</sequence>
<dbReference type="InterPro" id="IPR018691">
    <property type="entry name" value="DUF2188"/>
</dbReference>
<feature type="region of interest" description="Disordered" evidence="1">
    <location>
        <begin position="52"/>
        <end position="77"/>
    </location>
</feature>
<dbReference type="RefSeq" id="WP_166063708.1">
    <property type="nucleotide sequence ID" value="NZ_JBGXXW010000242.1"/>
</dbReference>
<protein>
    <submittedName>
        <fullName evidence="2">DUF2188 domain-containing protein</fullName>
    </submittedName>
</protein>